<dbReference type="Gene3D" id="3.30.43.10">
    <property type="entry name" value="Uridine Diphospho-n-acetylenolpyruvylglucosamine Reductase, domain 2"/>
    <property type="match status" value="1"/>
</dbReference>
<dbReference type="Gene3D" id="3.30.390.50">
    <property type="entry name" value="CO dehydrogenase flavoprotein, C-terminal domain"/>
    <property type="match status" value="1"/>
</dbReference>
<dbReference type="Gene3D" id="3.30.465.10">
    <property type="match status" value="1"/>
</dbReference>
<keyword evidence="3" id="KW-0274">FAD</keyword>
<dbReference type="PROSITE" id="PS51387">
    <property type="entry name" value="FAD_PCMH"/>
    <property type="match status" value="1"/>
</dbReference>
<dbReference type="Pfam" id="PF00111">
    <property type="entry name" value="Fer2"/>
    <property type="match status" value="1"/>
</dbReference>
<dbReference type="Pfam" id="PF03450">
    <property type="entry name" value="CO_deh_flav_C"/>
    <property type="match status" value="1"/>
</dbReference>
<dbReference type="SMART" id="SM01092">
    <property type="entry name" value="CO_deh_flav_C"/>
    <property type="match status" value="1"/>
</dbReference>
<dbReference type="PANTHER" id="PTHR45444:SF3">
    <property type="entry name" value="XANTHINE DEHYDROGENASE"/>
    <property type="match status" value="1"/>
</dbReference>
<evidence type="ECO:0000256" key="4">
    <source>
        <dbReference type="ARBA" id="ARBA00023002"/>
    </source>
</evidence>
<dbReference type="SUPFAM" id="SSF56176">
    <property type="entry name" value="FAD-binding/transporter-associated domain-like"/>
    <property type="match status" value="1"/>
</dbReference>
<dbReference type="Gene3D" id="3.10.20.30">
    <property type="match status" value="1"/>
</dbReference>
<protein>
    <submittedName>
        <fullName evidence="7">Xanthine dehydrogenase, XdhA subunit</fullName>
    </submittedName>
</protein>
<dbReference type="PROSITE" id="PS00197">
    <property type="entry name" value="2FE2S_FER_1"/>
    <property type="match status" value="1"/>
</dbReference>
<dbReference type="AlphaFoldDB" id="Q08MR2"/>
<dbReference type="InterPro" id="IPR016166">
    <property type="entry name" value="FAD-bd_PCMH"/>
</dbReference>
<dbReference type="PANTHER" id="PTHR45444">
    <property type="entry name" value="XANTHINE DEHYDROGENASE"/>
    <property type="match status" value="1"/>
</dbReference>
<feature type="domain" description="FAD-binding PCMH-type" evidence="6">
    <location>
        <begin position="206"/>
        <end position="379"/>
    </location>
</feature>
<dbReference type="Gene3D" id="1.10.150.120">
    <property type="entry name" value="[2Fe-2S]-binding domain"/>
    <property type="match status" value="1"/>
</dbReference>
<keyword evidence="4" id="KW-0560">Oxidoreductase</keyword>
<evidence type="ECO:0000256" key="3">
    <source>
        <dbReference type="ARBA" id="ARBA00022827"/>
    </source>
</evidence>
<dbReference type="GO" id="GO:0005506">
    <property type="term" value="F:iron ion binding"/>
    <property type="evidence" value="ECO:0007669"/>
    <property type="project" value="InterPro"/>
</dbReference>
<keyword evidence="5" id="KW-0408">Iron</keyword>
<dbReference type="InterPro" id="IPR002888">
    <property type="entry name" value="2Fe-2S-bd"/>
</dbReference>
<dbReference type="InterPro" id="IPR012175">
    <property type="entry name" value="Xanth_DH_ssu_bac"/>
</dbReference>
<evidence type="ECO:0000313" key="8">
    <source>
        <dbReference type="Proteomes" id="UP000032702"/>
    </source>
</evidence>
<dbReference type="InterPro" id="IPR016167">
    <property type="entry name" value="FAD-bd_PCMH_sub1"/>
</dbReference>
<dbReference type="NCBIfam" id="TIGR02963">
    <property type="entry name" value="xanthine_xdhA"/>
    <property type="match status" value="1"/>
</dbReference>
<evidence type="ECO:0000256" key="1">
    <source>
        <dbReference type="ARBA" id="ARBA00022630"/>
    </source>
</evidence>
<sequence length="505" mass="55449">MRLGTPQDRMSMSASRGEARGSMDRLRFYLNDRLIEESALSPTLTLLRYLRDRAHLMGTKEGCAEGDCGACTVAVLEQDGKGAPVLRAINSCLLLLPMVQGKRVYTVESLKEAGKPHKVQEVLAQGLGSQCGYCTPGVAMALLEACHRKDMDEPWKWDAQMCGNLCRCTGYRPIREAVVSVAGLGPRDRFAKALSETRPESMALAYTAGAQRFFTPASFQELWDVLDAHPEARFVVGGTDLSLEVTKRFTEPPLLVSLEALPALRTLEPRNGGHRLGAAVWLTDLEDYAHATCPPLERMLRYFGARQIKNRATVGGNLCTASPIGDLAPVLISLGAEAVLLSRAGERRMALEDFFVDYRRTALRPGELLAAVDVPAQPVGARSLAYKVSKRRELDISAVSAGFRVVVDAAGQVLEARLAYGGMGPRPARARHVEQALVGQPWTEERVEAALPRLDEDFTPRTDHRGSAWYRAQVAKNLLRGFFQETLESPSPRLEARHSATVQVR</sequence>
<dbReference type="InterPro" id="IPR012675">
    <property type="entry name" value="Beta-grasp_dom_sf"/>
</dbReference>
<proteinExistence type="predicted"/>
<dbReference type="InterPro" id="IPR036010">
    <property type="entry name" value="2Fe-2S_ferredoxin-like_sf"/>
</dbReference>
<dbReference type="InterPro" id="IPR006058">
    <property type="entry name" value="2Fe2S_fd_BS"/>
</dbReference>
<dbReference type="InterPro" id="IPR036884">
    <property type="entry name" value="2Fe-2S-bd_dom_sf"/>
</dbReference>
<comment type="caution">
    <text evidence="7">The sequence shown here is derived from an EMBL/GenBank/DDBJ whole genome shotgun (WGS) entry which is preliminary data.</text>
</comment>
<dbReference type="InterPro" id="IPR016208">
    <property type="entry name" value="Ald_Oxase/xanthine_DH-like"/>
</dbReference>
<keyword evidence="1" id="KW-0285">Flavoprotein</keyword>
<dbReference type="Pfam" id="PF00941">
    <property type="entry name" value="FAD_binding_5"/>
    <property type="match status" value="1"/>
</dbReference>
<dbReference type="InterPro" id="IPR036683">
    <property type="entry name" value="CO_DH_flav_C_dom_sf"/>
</dbReference>
<reference evidence="7 8" key="1">
    <citation type="submission" date="2006-04" db="EMBL/GenBank/DDBJ databases">
        <authorList>
            <person name="Nierman W.C."/>
        </authorList>
    </citation>
    <scope>NUCLEOTIDE SEQUENCE [LARGE SCALE GENOMIC DNA]</scope>
    <source>
        <strain evidence="7 8">DW4/3-1</strain>
    </source>
</reference>
<evidence type="ECO:0000259" key="6">
    <source>
        <dbReference type="PROSITE" id="PS51387"/>
    </source>
</evidence>
<dbReference type="GO" id="GO:0004854">
    <property type="term" value="F:xanthine dehydrogenase activity"/>
    <property type="evidence" value="ECO:0007669"/>
    <property type="project" value="InterPro"/>
</dbReference>
<dbReference type="InterPro" id="IPR016169">
    <property type="entry name" value="FAD-bd_PCMH_sub2"/>
</dbReference>
<dbReference type="InterPro" id="IPR014307">
    <property type="entry name" value="Xanthine_DH_ssu"/>
</dbReference>
<dbReference type="InterPro" id="IPR005107">
    <property type="entry name" value="CO_DH_flav_C"/>
</dbReference>
<keyword evidence="2" id="KW-0479">Metal-binding</keyword>
<evidence type="ECO:0000313" key="7">
    <source>
        <dbReference type="EMBL" id="EAU61769.1"/>
    </source>
</evidence>
<dbReference type="Pfam" id="PF01799">
    <property type="entry name" value="Fer2_2"/>
    <property type="match status" value="1"/>
</dbReference>
<gene>
    <name evidence="7" type="ORF">STIAU_1221</name>
</gene>
<dbReference type="PATRIC" id="fig|378806.16.peg.488"/>
<dbReference type="SUPFAM" id="SSF54292">
    <property type="entry name" value="2Fe-2S ferredoxin-like"/>
    <property type="match status" value="1"/>
</dbReference>
<dbReference type="EMBL" id="AAMD01000336">
    <property type="protein sequence ID" value="EAU61769.1"/>
    <property type="molecule type" value="Genomic_DNA"/>
</dbReference>
<dbReference type="Proteomes" id="UP000032702">
    <property type="component" value="Unassembled WGS sequence"/>
</dbReference>
<dbReference type="InterPro" id="IPR036318">
    <property type="entry name" value="FAD-bd_PCMH-like_sf"/>
</dbReference>
<evidence type="ECO:0000256" key="2">
    <source>
        <dbReference type="ARBA" id="ARBA00022723"/>
    </source>
</evidence>
<evidence type="ECO:0000256" key="5">
    <source>
        <dbReference type="ARBA" id="ARBA00023004"/>
    </source>
</evidence>
<dbReference type="SUPFAM" id="SSF55447">
    <property type="entry name" value="CO dehydrogenase flavoprotein C-terminal domain-like"/>
    <property type="match status" value="1"/>
</dbReference>
<dbReference type="InterPro" id="IPR002346">
    <property type="entry name" value="Mopterin_DH_FAD-bd"/>
</dbReference>
<dbReference type="SUPFAM" id="SSF47741">
    <property type="entry name" value="CO dehydrogenase ISP C-domain like"/>
    <property type="match status" value="1"/>
</dbReference>
<organism evidence="7 8">
    <name type="scientific">Stigmatella aurantiaca (strain DW4/3-1)</name>
    <dbReference type="NCBI Taxonomy" id="378806"/>
    <lineage>
        <taxon>Bacteria</taxon>
        <taxon>Pseudomonadati</taxon>
        <taxon>Myxococcota</taxon>
        <taxon>Myxococcia</taxon>
        <taxon>Myxococcales</taxon>
        <taxon>Cystobacterineae</taxon>
        <taxon>Archangiaceae</taxon>
        <taxon>Stigmatella</taxon>
    </lineage>
</organism>
<dbReference type="GO" id="GO:0071949">
    <property type="term" value="F:FAD binding"/>
    <property type="evidence" value="ECO:0007669"/>
    <property type="project" value="InterPro"/>
</dbReference>
<accession>Q08MR2</accession>
<dbReference type="InterPro" id="IPR001041">
    <property type="entry name" value="2Fe-2S_ferredoxin-type"/>
</dbReference>
<dbReference type="PIRSF" id="PIRSF036557">
    <property type="entry name" value="XdhA_RC"/>
    <property type="match status" value="1"/>
</dbReference>
<dbReference type="GO" id="GO:0051537">
    <property type="term" value="F:2 iron, 2 sulfur cluster binding"/>
    <property type="evidence" value="ECO:0007669"/>
    <property type="project" value="InterPro"/>
</dbReference>
<name>Q08MR2_STIAD</name>